<sequence>MLLLPLLLLWARTPMYFSRYLMACLIPTTTLIAVLTPLFVVTLDGSVSAADRFGDDSQQNVTGQNRSDFAGVGPLAESASRDNDSRNPKLTHHNSLRHQLREGSVIPQITGQISMSGRRWLFTPSDEKAPQTHSPDNRLRGSETHIRESVENGSHSRVFTTSIETYERESTPARSPSQYKSLEIVENLVLQRVVNAIRADANDSQWTITARVTEFFDENRLILITAQRSAQ</sequence>
<reference evidence="4" key="1">
    <citation type="journal article" date="2019" name="Int. J. Syst. Evol. Microbiol.">
        <title>The Global Catalogue of Microorganisms (GCM) 10K type strain sequencing project: providing services to taxonomists for standard genome sequencing and annotation.</title>
        <authorList>
            <consortium name="The Broad Institute Genomics Platform"/>
            <consortium name="The Broad Institute Genome Sequencing Center for Infectious Disease"/>
            <person name="Wu L."/>
            <person name="Ma J."/>
        </authorList>
    </citation>
    <scope>NUCLEOTIDE SEQUENCE [LARGE SCALE GENOMIC DNA]</scope>
    <source>
        <strain evidence="4">JCM 17759</strain>
    </source>
</reference>
<feature type="region of interest" description="Disordered" evidence="1">
    <location>
        <begin position="53"/>
        <end position="98"/>
    </location>
</feature>
<evidence type="ECO:0000313" key="4">
    <source>
        <dbReference type="Proteomes" id="UP001500840"/>
    </source>
</evidence>
<dbReference type="Proteomes" id="UP001500840">
    <property type="component" value="Unassembled WGS sequence"/>
</dbReference>
<dbReference type="RefSeq" id="WP_345319286.1">
    <property type="nucleotide sequence ID" value="NZ_BAABGA010000008.1"/>
</dbReference>
<gene>
    <name evidence="3" type="ORF">GCM10023156_06140</name>
</gene>
<keyword evidence="2" id="KW-0472">Membrane</keyword>
<evidence type="ECO:0000256" key="1">
    <source>
        <dbReference type="SAM" id="MobiDB-lite"/>
    </source>
</evidence>
<protein>
    <submittedName>
        <fullName evidence="3">Uncharacterized protein</fullName>
    </submittedName>
</protein>
<proteinExistence type="predicted"/>
<feature type="compositionally biased region" description="Basic and acidic residues" evidence="1">
    <location>
        <begin position="125"/>
        <end position="145"/>
    </location>
</feature>
<evidence type="ECO:0000256" key="2">
    <source>
        <dbReference type="SAM" id="Phobius"/>
    </source>
</evidence>
<keyword evidence="4" id="KW-1185">Reference proteome</keyword>
<feature type="compositionally biased region" description="Basic residues" evidence="1">
    <location>
        <begin position="89"/>
        <end position="98"/>
    </location>
</feature>
<accession>A0ABP8MB39</accession>
<feature type="compositionally biased region" description="Polar residues" evidence="1">
    <location>
        <begin position="56"/>
        <end position="67"/>
    </location>
</feature>
<feature type="region of interest" description="Disordered" evidence="1">
    <location>
        <begin position="124"/>
        <end position="145"/>
    </location>
</feature>
<comment type="caution">
    <text evidence="3">The sequence shown here is derived from an EMBL/GenBank/DDBJ whole genome shotgun (WGS) entry which is preliminary data.</text>
</comment>
<evidence type="ECO:0000313" key="3">
    <source>
        <dbReference type="EMBL" id="GAA4445915.1"/>
    </source>
</evidence>
<name>A0ABP8MB39_9BACT</name>
<keyword evidence="2" id="KW-1133">Transmembrane helix</keyword>
<feature type="transmembrane region" description="Helical" evidence="2">
    <location>
        <begin position="20"/>
        <end position="43"/>
    </location>
</feature>
<dbReference type="EMBL" id="BAABGA010000008">
    <property type="protein sequence ID" value="GAA4445915.1"/>
    <property type="molecule type" value="Genomic_DNA"/>
</dbReference>
<organism evidence="3 4">
    <name type="scientific">Novipirellula rosea</name>
    <dbReference type="NCBI Taxonomy" id="1031540"/>
    <lineage>
        <taxon>Bacteria</taxon>
        <taxon>Pseudomonadati</taxon>
        <taxon>Planctomycetota</taxon>
        <taxon>Planctomycetia</taxon>
        <taxon>Pirellulales</taxon>
        <taxon>Pirellulaceae</taxon>
        <taxon>Novipirellula</taxon>
    </lineage>
</organism>
<keyword evidence="2" id="KW-0812">Transmembrane</keyword>